<dbReference type="Proteomes" id="UP000316621">
    <property type="component" value="Chromosome 7"/>
</dbReference>
<dbReference type="InterPro" id="IPR016181">
    <property type="entry name" value="Acyl_CoA_acyltransferase"/>
</dbReference>
<accession>A0A4Y7KDC4</accession>
<reference evidence="4 5" key="1">
    <citation type="journal article" date="2018" name="Science">
        <title>The opium poppy genome and morphinan production.</title>
        <authorList>
            <person name="Guo L."/>
            <person name="Winzer T."/>
            <person name="Yang X."/>
            <person name="Li Y."/>
            <person name="Ning Z."/>
            <person name="He Z."/>
            <person name="Teodor R."/>
            <person name="Lu Y."/>
            <person name="Bowser T.A."/>
            <person name="Graham I.A."/>
            <person name="Ye K."/>
        </authorList>
    </citation>
    <scope>NUCLEOTIDE SEQUENCE [LARGE SCALE GENOMIC DNA]</scope>
    <source>
        <strain evidence="5">cv. HN1</strain>
        <tissue evidence="4">Leaves</tissue>
    </source>
</reference>
<dbReference type="STRING" id="3469.A0A4Y7KDC4"/>
<keyword evidence="1" id="KW-0808">Transferase</keyword>
<sequence length="181" mass="19831">MTSIRPFTFTDIQKISTMGLDASTPIHPDQSYFLYSLSNYQTACFVAEGPDGTIMGYIKGNLKEIKDGDVTCKCGSIIGVYVNDEHRKQGVATLLIEELNGLHQSMGAIWSLVRVPKKNNPASKLFNKLGYVSSNKGRSCFDEDDGADGEIYGERKKLEKLLGDGKPFEGSVSGSLKDLHI</sequence>
<dbReference type="InterPro" id="IPR000182">
    <property type="entry name" value="GNAT_dom"/>
</dbReference>
<dbReference type="Gene3D" id="3.40.630.30">
    <property type="match status" value="1"/>
</dbReference>
<dbReference type="CDD" id="cd04301">
    <property type="entry name" value="NAT_SF"/>
    <property type="match status" value="1"/>
</dbReference>
<name>A0A4Y7KDC4_PAPSO</name>
<dbReference type="AlphaFoldDB" id="A0A4Y7KDC4"/>
<dbReference type="GO" id="GO:0031416">
    <property type="term" value="C:NatB complex"/>
    <property type="evidence" value="ECO:0007669"/>
    <property type="project" value="TreeGrafter"/>
</dbReference>
<keyword evidence="2" id="KW-0012">Acyltransferase</keyword>
<protein>
    <recommendedName>
        <fullName evidence="3">N-acetyltransferase domain-containing protein</fullName>
    </recommendedName>
</protein>
<dbReference type="InterPro" id="IPR051646">
    <property type="entry name" value="NatB_acetyltransferase_subunit"/>
</dbReference>
<gene>
    <name evidence="4" type="ORF">C5167_033038</name>
</gene>
<evidence type="ECO:0000259" key="3">
    <source>
        <dbReference type="PROSITE" id="PS51186"/>
    </source>
</evidence>
<feature type="domain" description="N-acetyltransferase" evidence="3">
    <location>
        <begin position="2"/>
        <end position="159"/>
    </location>
</feature>
<dbReference type="Pfam" id="PF00583">
    <property type="entry name" value="Acetyltransf_1"/>
    <property type="match status" value="1"/>
</dbReference>
<dbReference type="GO" id="GO:0004596">
    <property type="term" value="F:protein-N-terminal amino-acid acetyltransferase activity"/>
    <property type="evidence" value="ECO:0007669"/>
    <property type="project" value="TreeGrafter"/>
</dbReference>
<dbReference type="PANTHER" id="PTHR45910:SF1">
    <property type="entry name" value="N-ALPHA-ACETYLTRANSFERASE 20"/>
    <property type="match status" value="1"/>
</dbReference>
<evidence type="ECO:0000256" key="1">
    <source>
        <dbReference type="ARBA" id="ARBA00022679"/>
    </source>
</evidence>
<keyword evidence="5" id="KW-1185">Reference proteome</keyword>
<dbReference type="OrthoDB" id="10264728at2759"/>
<dbReference type="PROSITE" id="PS51186">
    <property type="entry name" value="GNAT"/>
    <property type="match status" value="1"/>
</dbReference>
<evidence type="ECO:0000313" key="5">
    <source>
        <dbReference type="Proteomes" id="UP000316621"/>
    </source>
</evidence>
<dbReference type="EMBL" id="CM010721">
    <property type="protein sequence ID" value="RZC69925.1"/>
    <property type="molecule type" value="Genomic_DNA"/>
</dbReference>
<dbReference type="Gramene" id="RZC69925">
    <property type="protein sequence ID" value="RZC69925"/>
    <property type="gene ID" value="C5167_033038"/>
</dbReference>
<proteinExistence type="predicted"/>
<dbReference type="SUPFAM" id="SSF55729">
    <property type="entry name" value="Acyl-CoA N-acyltransferases (Nat)"/>
    <property type="match status" value="1"/>
</dbReference>
<dbReference type="PANTHER" id="PTHR45910">
    <property type="entry name" value="N-ALPHA-ACETYLTRANSFERASE 20"/>
    <property type="match status" value="1"/>
</dbReference>
<organism evidence="4 5">
    <name type="scientific">Papaver somniferum</name>
    <name type="common">Opium poppy</name>
    <dbReference type="NCBI Taxonomy" id="3469"/>
    <lineage>
        <taxon>Eukaryota</taxon>
        <taxon>Viridiplantae</taxon>
        <taxon>Streptophyta</taxon>
        <taxon>Embryophyta</taxon>
        <taxon>Tracheophyta</taxon>
        <taxon>Spermatophyta</taxon>
        <taxon>Magnoliopsida</taxon>
        <taxon>Ranunculales</taxon>
        <taxon>Papaveraceae</taxon>
        <taxon>Papaveroideae</taxon>
        <taxon>Papaver</taxon>
    </lineage>
</organism>
<evidence type="ECO:0000256" key="2">
    <source>
        <dbReference type="ARBA" id="ARBA00023315"/>
    </source>
</evidence>
<evidence type="ECO:0000313" key="4">
    <source>
        <dbReference type="EMBL" id="RZC69925.1"/>
    </source>
</evidence>